<evidence type="ECO:0000313" key="3">
    <source>
        <dbReference type="EMBL" id="RXJ69812.1"/>
    </source>
</evidence>
<protein>
    <recommendedName>
        <fullName evidence="2">Coenzyme Q-binding protein COQ10 START domain-containing protein</fullName>
    </recommendedName>
</protein>
<evidence type="ECO:0000259" key="2">
    <source>
        <dbReference type="Pfam" id="PF03364"/>
    </source>
</evidence>
<dbReference type="Gene3D" id="3.30.530.20">
    <property type="match status" value="1"/>
</dbReference>
<dbReference type="CDD" id="cd07820">
    <property type="entry name" value="SRPBCC_3"/>
    <property type="match status" value="1"/>
</dbReference>
<dbReference type="SUPFAM" id="SSF55961">
    <property type="entry name" value="Bet v1-like"/>
    <property type="match status" value="1"/>
</dbReference>
<comment type="caution">
    <text evidence="3">The sequence shown here is derived from an EMBL/GenBank/DDBJ whole genome shotgun (WGS) entry which is preliminary data.</text>
</comment>
<evidence type="ECO:0000256" key="1">
    <source>
        <dbReference type="ARBA" id="ARBA00008918"/>
    </source>
</evidence>
<proteinExistence type="inferred from homology"/>
<organism evidence="3 4">
    <name type="scientific">Halarcobacter ebronensis</name>
    <dbReference type="NCBI Taxonomy" id="1462615"/>
    <lineage>
        <taxon>Bacteria</taxon>
        <taxon>Pseudomonadati</taxon>
        <taxon>Campylobacterota</taxon>
        <taxon>Epsilonproteobacteria</taxon>
        <taxon>Campylobacterales</taxon>
        <taxon>Arcobacteraceae</taxon>
        <taxon>Halarcobacter</taxon>
    </lineage>
</organism>
<name>A0A4Q0YGQ7_9BACT</name>
<dbReference type="Proteomes" id="UP000290172">
    <property type="component" value="Unassembled WGS sequence"/>
</dbReference>
<comment type="similarity">
    <text evidence="1">Belongs to the ribosome association toxin RatA family.</text>
</comment>
<feature type="domain" description="Coenzyme Q-binding protein COQ10 START" evidence="2">
    <location>
        <begin position="13"/>
        <end position="128"/>
    </location>
</feature>
<dbReference type="Pfam" id="PF03364">
    <property type="entry name" value="Polyketide_cyc"/>
    <property type="match status" value="1"/>
</dbReference>
<dbReference type="EMBL" id="PDKJ01000002">
    <property type="protein sequence ID" value="RXJ69812.1"/>
    <property type="molecule type" value="Genomic_DNA"/>
</dbReference>
<dbReference type="InterPro" id="IPR023393">
    <property type="entry name" value="START-like_dom_sf"/>
</dbReference>
<gene>
    <name evidence="3" type="ORF">CRV08_03520</name>
</gene>
<sequence>MKTFEKTTMIRCSVEELFDFHLDIENLKKITPPNIKVEILNEKFEAKEGKILKIRSSKFFVSTNWEVEIKKIQKPNILIDKALKSPFKFWEHTHTFAKKGNQCELKDIIKYELPFGFLNPILDFFFEKELLSIFSYRHKKTKELITNSLKIVTFEE</sequence>
<dbReference type="InterPro" id="IPR005031">
    <property type="entry name" value="COQ10_START"/>
</dbReference>
<dbReference type="AlphaFoldDB" id="A0A4Q0YGQ7"/>
<accession>A0A4Q0YGQ7</accession>
<reference evidence="3 4" key="1">
    <citation type="submission" date="2017-10" db="EMBL/GenBank/DDBJ databases">
        <title>Genomics of the genus Arcobacter.</title>
        <authorList>
            <person name="Perez-Cataluna A."/>
            <person name="Figueras M.J."/>
        </authorList>
    </citation>
    <scope>NUCLEOTIDE SEQUENCE [LARGE SCALE GENOMIC DNA]</scope>
    <source>
        <strain evidence="3 4">CECT 8993</strain>
    </source>
</reference>
<evidence type="ECO:0000313" key="4">
    <source>
        <dbReference type="Proteomes" id="UP000290172"/>
    </source>
</evidence>